<dbReference type="EMBL" id="JAPCXB010000115">
    <property type="protein sequence ID" value="KAJ1607738.1"/>
    <property type="molecule type" value="Genomic_DNA"/>
</dbReference>
<gene>
    <name evidence="3" type="ORF">OJ252_2758</name>
</gene>
<feature type="region of interest" description="Disordered" evidence="1">
    <location>
        <begin position="685"/>
        <end position="712"/>
    </location>
</feature>
<keyword evidence="4" id="KW-1185">Reference proteome</keyword>
<feature type="compositionally biased region" description="Basic and acidic residues" evidence="1">
    <location>
        <begin position="242"/>
        <end position="254"/>
    </location>
</feature>
<evidence type="ECO:0000313" key="4">
    <source>
        <dbReference type="Proteomes" id="UP001071777"/>
    </source>
</evidence>
<protein>
    <submittedName>
        <fullName evidence="3">Signal peptide-containing protein</fullName>
    </submittedName>
</protein>
<dbReference type="Proteomes" id="UP001071777">
    <property type="component" value="Unassembled WGS sequence"/>
</dbReference>
<comment type="caution">
    <text evidence="3">The sequence shown here is derived from an EMBL/GenBank/DDBJ whole genome shotgun (WGS) entry which is preliminary data.</text>
</comment>
<accession>A0ABQ8P4B8</accession>
<organism evidence="3 4">
    <name type="scientific">Cryptosporidium canis</name>
    <dbReference type="NCBI Taxonomy" id="195482"/>
    <lineage>
        <taxon>Eukaryota</taxon>
        <taxon>Sar</taxon>
        <taxon>Alveolata</taxon>
        <taxon>Apicomplexa</taxon>
        <taxon>Conoidasida</taxon>
        <taxon>Coccidia</taxon>
        <taxon>Eucoccidiorida</taxon>
        <taxon>Eimeriorina</taxon>
        <taxon>Cryptosporidiidae</taxon>
        <taxon>Cryptosporidium</taxon>
    </lineage>
</organism>
<feature type="signal peptide" evidence="2">
    <location>
        <begin position="1"/>
        <end position="20"/>
    </location>
</feature>
<keyword evidence="2" id="KW-0732">Signal</keyword>
<feature type="chain" id="PRO_5046379611" evidence="2">
    <location>
        <begin position="21"/>
        <end position="720"/>
    </location>
</feature>
<evidence type="ECO:0000256" key="1">
    <source>
        <dbReference type="SAM" id="MobiDB-lite"/>
    </source>
</evidence>
<reference evidence="3" key="1">
    <citation type="submission" date="2022-10" db="EMBL/GenBank/DDBJ databases">
        <title>Adaptive evolution leads to modifications in subtelomeric GC content in a zoonotic Cryptosporidium species.</title>
        <authorList>
            <person name="Li J."/>
            <person name="Feng Y."/>
            <person name="Xiao L."/>
        </authorList>
    </citation>
    <scope>NUCLEOTIDE SEQUENCE</scope>
    <source>
        <strain evidence="3">25894</strain>
    </source>
</reference>
<name>A0ABQ8P4B8_9CRYT</name>
<sequence>MGVNLLFQLLIALMASVSEAFSKEVSGDMAESQNKYNSIEDSKMEDGRTRSLLSLSNIQNDLWNEQFVNGFSCIELEDSRSGRIHSLSNSSNIKLGSNEFVVTSSNMPSYDSLIVFYESVHFELNSNDGNSETSEKNWLIVLNETENEILIKSNRLSSGSICMGLLNGTEIWSREFCEIVQDSASDEVACSCKGSFIYSLFEPRDEKRALQMQYNKFNFPDLTNGGGASAHHANDAYLNRVARSDDPNSNHGDKVPFPPLHGNVGGRSNNVNVQRKDAQNQKQNSETALSQDELLQYYHSGPAVKYVISSPDNGHIFDKSRLNELNNKSIASKEAIRAGVGANEVQHVRKGPWETSTQPAFSRERNSTSSSKVRPDSSGHRVDSITINMKLKNIDYGSFGNPTYKQNFTSKFINTFSVAMNIIPTKIRVINIWNEEGPILRGGASRSVGIAVKIMTLVPDEAISKLKGLKSRVCEFSKMFEFQIISISKNIGPKSISNEIVTEDNKEEVSVSNEELPRTLPIIFTMELRTKKPHINQKEAFTLLEDELSRSMKIPKSSIDIPEFTYKQLNDPYTNEAFLSIHTEIWVHPDKQEREEYRKLLTKIYSNIIHSKKSEFSKQFLCNKYEVKGVPHIRAQNNHAEKIHNTERSLPEPPAEDVAVKGETQSIGEGRISKIGSFYQINQNNHNSTLDAGSQEYPPDTDSQNGGEHMGIKPVVYLIE</sequence>
<feature type="region of interest" description="Disordered" evidence="1">
    <location>
        <begin position="644"/>
        <end position="665"/>
    </location>
</feature>
<feature type="region of interest" description="Disordered" evidence="1">
    <location>
        <begin position="347"/>
        <end position="380"/>
    </location>
</feature>
<evidence type="ECO:0000256" key="2">
    <source>
        <dbReference type="SAM" id="SignalP"/>
    </source>
</evidence>
<proteinExistence type="predicted"/>
<evidence type="ECO:0000313" key="3">
    <source>
        <dbReference type="EMBL" id="KAJ1607738.1"/>
    </source>
</evidence>
<feature type="region of interest" description="Disordered" evidence="1">
    <location>
        <begin position="242"/>
        <end position="270"/>
    </location>
</feature>